<keyword evidence="2" id="KW-1185">Reference proteome</keyword>
<proteinExistence type="predicted"/>
<dbReference type="AlphaFoldDB" id="A0A6A6DFD4"/>
<reference evidence="1" key="1">
    <citation type="journal article" date="2020" name="Stud. Mycol.">
        <title>101 Dothideomycetes genomes: a test case for predicting lifestyles and emergence of pathogens.</title>
        <authorList>
            <person name="Haridas S."/>
            <person name="Albert R."/>
            <person name="Binder M."/>
            <person name="Bloem J."/>
            <person name="Labutti K."/>
            <person name="Salamov A."/>
            <person name="Andreopoulos B."/>
            <person name="Baker S."/>
            <person name="Barry K."/>
            <person name="Bills G."/>
            <person name="Bluhm B."/>
            <person name="Cannon C."/>
            <person name="Castanera R."/>
            <person name="Culley D."/>
            <person name="Daum C."/>
            <person name="Ezra D."/>
            <person name="Gonzalez J."/>
            <person name="Henrissat B."/>
            <person name="Kuo A."/>
            <person name="Liang C."/>
            <person name="Lipzen A."/>
            <person name="Lutzoni F."/>
            <person name="Magnuson J."/>
            <person name="Mondo S."/>
            <person name="Nolan M."/>
            <person name="Ohm R."/>
            <person name="Pangilinan J."/>
            <person name="Park H.-J."/>
            <person name="Ramirez L."/>
            <person name="Alfaro M."/>
            <person name="Sun H."/>
            <person name="Tritt A."/>
            <person name="Yoshinaga Y."/>
            <person name="Zwiers L.-H."/>
            <person name="Turgeon B."/>
            <person name="Goodwin S."/>
            <person name="Spatafora J."/>
            <person name="Crous P."/>
            <person name="Grigoriev I."/>
        </authorList>
    </citation>
    <scope>NUCLEOTIDE SEQUENCE</scope>
    <source>
        <strain evidence="1">CBS 207.26</strain>
    </source>
</reference>
<sequence>MMDKVAAYKQIALRRGRRPFLPPAPCPNVLNVTKTWRISRSQDVTRRTQCLPGRRLAYWLCEARDDSGLLCIMLASLLLSQVHIRSSFRL</sequence>
<evidence type="ECO:0000313" key="2">
    <source>
        <dbReference type="Proteomes" id="UP000800200"/>
    </source>
</evidence>
<accession>A0A6A6DFD4</accession>
<evidence type="ECO:0000313" key="1">
    <source>
        <dbReference type="EMBL" id="KAF2176939.1"/>
    </source>
</evidence>
<dbReference type="Proteomes" id="UP000800200">
    <property type="component" value="Unassembled WGS sequence"/>
</dbReference>
<gene>
    <name evidence="1" type="ORF">K469DRAFT_721201</name>
</gene>
<name>A0A6A6DFD4_9PEZI</name>
<organism evidence="1 2">
    <name type="scientific">Zopfia rhizophila CBS 207.26</name>
    <dbReference type="NCBI Taxonomy" id="1314779"/>
    <lineage>
        <taxon>Eukaryota</taxon>
        <taxon>Fungi</taxon>
        <taxon>Dikarya</taxon>
        <taxon>Ascomycota</taxon>
        <taxon>Pezizomycotina</taxon>
        <taxon>Dothideomycetes</taxon>
        <taxon>Dothideomycetes incertae sedis</taxon>
        <taxon>Zopfiaceae</taxon>
        <taxon>Zopfia</taxon>
    </lineage>
</organism>
<protein>
    <submittedName>
        <fullName evidence="1">Uncharacterized protein</fullName>
    </submittedName>
</protein>
<dbReference type="EMBL" id="ML994698">
    <property type="protein sequence ID" value="KAF2176939.1"/>
    <property type="molecule type" value="Genomic_DNA"/>
</dbReference>